<evidence type="ECO:0000256" key="1">
    <source>
        <dbReference type="SAM" id="Phobius"/>
    </source>
</evidence>
<gene>
    <name evidence="2" type="ORF">Y717_34825</name>
</gene>
<feature type="transmembrane region" description="Helical" evidence="1">
    <location>
        <begin position="61"/>
        <end position="77"/>
    </location>
</feature>
<keyword evidence="1" id="KW-0472">Membrane</keyword>
<keyword evidence="1" id="KW-1133">Transmembrane helix</keyword>
<accession>A0A2T7SS46</accession>
<feature type="transmembrane region" description="Helical" evidence="1">
    <location>
        <begin position="184"/>
        <end position="203"/>
    </location>
</feature>
<dbReference type="RefSeq" id="WP_051746458.1">
    <property type="nucleotide sequence ID" value="NZ_AZSP01000323.1"/>
</dbReference>
<dbReference type="Proteomes" id="UP000245992">
    <property type="component" value="Unassembled WGS sequence"/>
</dbReference>
<proteinExistence type="predicted"/>
<dbReference type="EMBL" id="AZSP01000323">
    <property type="protein sequence ID" value="PVE05643.1"/>
    <property type="molecule type" value="Genomic_DNA"/>
</dbReference>
<sequence>MRRRQPERRAAAPTRRPSTRWLTLYARSRQVPASLAAALIATVAAWSLTRGTESGDPRTQVLLLTSVVAAAAVGLSGQDRALDRTAAIRWAPRRAAHVLFIGVLAGAVLLALPAAGDEPLAAGTLVRNSAGAAGLAAIGAALWGGQYAWTLPFGWCAVALFVPPTDGVTAQVATWLLQPSGTTVAGWTAVALASGGGLLYALAGPRR</sequence>
<reference evidence="2 3" key="1">
    <citation type="submission" date="2013-12" db="EMBL/GenBank/DDBJ databases">
        <title>Annotated genome of Streptomyces scopuliridis.</title>
        <authorList>
            <person name="Olson J.B."/>
        </authorList>
    </citation>
    <scope>NUCLEOTIDE SEQUENCE [LARGE SCALE GENOMIC DNA]</scope>
    <source>
        <strain evidence="2 3">RB72</strain>
    </source>
</reference>
<dbReference type="AlphaFoldDB" id="A0A2T7SS46"/>
<keyword evidence="3" id="KW-1185">Reference proteome</keyword>
<dbReference type="STRING" id="1440053.GCA_000718095_06869"/>
<organism evidence="2 3">
    <name type="scientific">Streptomyces scopuliridis RB72</name>
    <dbReference type="NCBI Taxonomy" id="1440053"/>
    <lineage>
        <taxon>Bacteria</taxon>
        <taxon>Bacillati</taxon>
        <taxon>Actinomycetota</taxon>
        <taxon>Actinomycetes</taxon>
        <taxon>Kitasatosporales</taxon>
        <taxon>Streptomycetaceae</taxon>
        <taxon>Streptomyces</taxon>
    </lineage>
</organism>
<name>A0A2T7SS46_9ACTN</name>
<protein>
    <submittedName>
        <fullName evidence="2">Membrane protein</fullName>
    </submittedName>
</protein>
<feature type="transmembrane region" description="Helical" evidence="1">
    <location>
        <begin position="98"/>
        <end position="116"/>
    </location>
</feature>
<keyword evidence="1" id="KW-0812">Transmembrane</keyword>
<evidence type="ECO:0000313" key="3">
    <source>
        <dbReference type="Proteomes" id="UP000245992"/>
    </source>
</evidence>
<comment type="caution">
    <text evidence="2">The sequence shown here is derived from an EMBL/GenBank/DDBJ whole genome shotgun (WGS) entry which is preliminary data.</text>
</comment>
<evidence type="ECO:0000313" key="2">
    <source>
        <dbReference type="EMBL" id="PVE05643.1"/>
    </source>
</evidence>
<dbReference type="OrthoDB" id="3428801at2"/>